<dbReference type="HOGENOM" id="CLU_000288_21_4_1"/>
<dbReference type="InterPro" id="IPR001245">
    <property type="entry name" value="Ser-Thr/Tyr_kinase_cat_dom"/>
</dbReference>
<dbReference type="PANTHER" id="PTHR45631:SF6">
    <property type="entry name" value="OS09G0352000 PROTEIN"/>
    <property type="match status" value="1"/>
</dbReference>
<dbReference type="EnsemblPlants" id="OBART09G08910.1">
    <property type="protein sequence ID" value="OBART09G08910.1"/>
    <property type="gene ID" value="OBART09G08910"/>
</dbReference>
<dbReference type="InterPro" id="IPR011009">
    <property type="entry name" value="Kinase-like_dom_sf"/>
</dbReference>
<dbReference type="Gramene" id="OBART09G08910.1">
    <property type="protein sequence ID" value="OBART09G08910.1"/>
    <property type="gene ID" value="OBART09G08910"/>
</dbReference>
<dbReference type="AlphaFoldDB" id="A0A0D3H6F1"/>
<dbReference type="STRING" id="65489.A0A0D3H6F1"/>
<accession>A0A0D3H6F1</accession>
<protein>
    <recommendedName>
        <fullName evidence="2">Protein kinase domain-containing protein</fullName>
    </recommendedName>
</protein>
<dbReference type="eggNOG" id="ENOG502QQCZ">
    <property type="taxonomic scope" value="Eukaryota"/>
</dbReference>
<dbReference type="PROSITE" id="PS50011">
    <property type="entry name" value="PROTEIN_KINASE_DOM"/>
    <property type="match status" value="1"/>
</dbReference>
<dbReference type="SUPFAM" id="SSF56112">
    <property type="entry name" value="Protein kinase-like (PK-like)"/>
    <property type="match status" value="1"/>
</dbReference>
<feature type="region of interest" description="Disordered" evidence="1">
    <location>
        <begin position="100"/>
        <end position="123"/>
    </location>
</feature>
<proteinExistence type="predicted"/>
<feature type="compositionally biased region" description="Basic residues" evidence="1">
    <location>
        <begin position="114"/>
        <end position="123"/>
    </location>
</feature>
<reference evidence="3" key="1">
    <citation type="journal article" date="2009" name="Rice">
        <title>De Novo Next Generation Sequencing of Plant Genomes.</title>
        <authorList>
            <person name="Rounsley S."/>
            <person name="Marri P.R."/>
            <person name="Yu Y."/>
            <person name="He R."/>
            <person name="Sisneros N."/>
            <person name="Goicoechea J.L."/>
            <person name="Lee S.J."/>
            <person name="Angelova A."/>
            <person name="Kudrna D."/>
            <person name="Luo M."/>
            <person name="Affourtit J."/>
            <person name="Desany B."/>
            <person name="Knight J."/>
            <person name="Niazi F."/>
            <person name="Egholm M."/>
            <person name="Wing R.A."/>
        </authorList>
    </citation>
    <scope>NUCLEOTIDE SEQUENCE [LARGE SCALE GENOMIC DNA]</scope>
    <source>
        <strain evidence="3">cv. IRGC 105608</strain>
    </source>
</reference>
<dbReference type="Proteomes" id="UP000026960">
    <property type="component" value="Chromosome 9"/>
</dbReference>
<dbReference type="PaxDb" id="65489-OBART09G08910.1"/>
<feature type="domain" description="Protein kinase" evidence="2">
    <location>
        <begin position="1"/>
        <end position="123"/>
    </location>
</feature>
<evidence type="ECO:0000259" key="2">
    <source>
        <dbReference type="PROSITE" id="PS50011"/>
    </source>
</evidence>
<sequence>MGYIDPEYYITGRLTESSDVFSFGVVLLEVTSGKPPIIPENGHIIERVRQKMVTGNINSVADARLGGSYNINSMWKVLDAAMMCTADSCSKANDVGRGHAIEGKSGIGGSSWGHGRHGKCSKR</sequence>
<organism evidence="3">
    <name type="scientific">Oryza barthii</name>
    <dbReference type="NCBI Taxonomy" id="65489"/>
    <lineage>
        <taxon>Eukaryota</taxon>
        <taxon>Viridiplantae</taxon>
        <taxon>Streptophyta</taxon>
        <taxon>Embryophyta</taxon>
        <taxon>Tracheophyta</taxon>
        <taxon>Spermatophyta</taxon>
        <taxon>Magnoliopsida</taxon>
        <taxon>Liliopsida</taxon>
        <taxon>Poales</taxon>
        <taxon>Poaceae</taxon>
        <taxon>BOP clade</taxon>
        <taxon>Oryzoideae</taxon>
        <taxon>Oryzeae</taxon>
        <taxon>Oryzinae</taxon>
        <taxon>Oryza</taxon>
    </lineage>
</organism>
<dbReference type="PANTHER" id="PTHR45631">
    <property type="entry name" value="OS07G0107800 PROTEIN-RELATED"/>
    <property type="match status" value="1"/>
</dbReference>
<evidence type="ECO:0000313" key="4">
    <source>
        <dbReference type="Proteomes" id="UP000026960"/>
    </source>
</evidence>
<name>A0A0D3H6F1_9ORYZ</name>
<reference evidence="3" key="2">
    <citation type="submission" date="2015-03" db="UniProtKB">
        <authorList>
            <consortium name="EnsemblPlants"/>
        </authorList>
    </citation>
    <scope>IDENTIFICATION</scope>
</reference>
<evidence type="ECO:0000313" key="3">
    <source>
        <dbReference type="EnsemblPlants" id="OBART09G08910.1"/>
    </source>
</evidence>
<dbReference type="GO" id="GO:0005524">
    <property type="term" value="F:ATP binding"/>
    <property type="evidence" value="ECO:0007669"/>
    <property type="project" value="InterPro"/>
</dbReference>
<keyword evidence="4" id="KW-1185">Reference proteome</keyword>
<dbReference type="Gene3D" id="1.10.510.10">
    <property type="entry name" value="Transferase(Phosphotransferase) domain 1"/>
    <property type="match status" value="1"/>
</dbReference>
<evidence type="ECO:0000256" key="1">
    <source>
        <dbReference type="SAM" id="MobiDB-lite"/>
    </source>
</evidence>
<dbReference type="GO" id="GO:0004672">
    <property type="term" value="F:protein kinase activity"/>
    <property type="evidence" value="ECO:0007669"/>
    <property type="project" value="InterPro"/>
</dbReference>
<dbReference type="InterPro" id="IPR000719">
    <property type="entry name" value="Prot_kinase_dom"/>
</dbReference>
<dbReference type="Pfam" id="PF07714">
    <property type="entry name" value="PK_Tyr_Ser-Thr"/>
    <property type="match status" value="1"/>
</dbReference>